<feature type="non-terminal residue" evidence="1">
    <location>
        <position position="1"/>
    </location>
</feature>
<reference evidence="1" key="2">
    <citation type="submission" date="2023-05" db="EMBL/GenBank/DDBJ databases">
        <authorList>
            <person name="Fouks B."/>
        </authorList>
    </citation>
    <scope>NUCLEOTIDE SEQUENCE</scope>
    <source>
        <strain evidence="1">Stay&amp;Tobe</strain>
        <tissue evidence="1">Testes</tissue>
    </source>
</reference>
<keyword evidence="2" id="KW-1185">Reference proteome</keyword>
<organism evidence="1 2">
    <name type="scientific">Diploptera punctata</name>
    <name type="common">Pacific beetle cockroach</name>
    <dbReference type="NCBI Taxonomy" id="6984"/>
    <lineage>
        <taxon>Eukaryota</taxon>
        <taxon>Metazoa</taxon>
        <taxon>Ecdysozoa</taxon>
        <taxon>Arthropoda</taxon>
        <taxon>Hexapoda</taxon>
        <taxon>Insecta</taxon>
        <taxon>Pterygota</taxon>
        <taxon>Neoptera</taxon>
        <taxon>Polyneoptera</taxon>
        <taxon>Dictyoptera</taxon>
        <taxon>Blattodea</taxon>
        <taxon>Blaberoidea</taxon>
        <taxon>Blaberidae</taxon>
        <taxon>Diplopterinae</taxon>
        <taxon>Diploptera</taxon>
    </lineage>
</organism>
<name>A0AAD8E2K6_DIPPU</name>
<accession>A0AAD8E2K6</accession>
<protein>
    <submittedName>
        <fullName evidence="1">Uncharacterized protein</fullName>
    </submittedName>
</protein>
<dbReference type="EMBL" id="JASPKZ010010242">
    <property type="protein sequence ID" value="KAJ9575035.1"/>
    <property type="molecule type" value="Genomic_DNA"/>
</dbReference>
<comment type="caution">
    <text evidence="1">The sequence shown here is derived from an EMBL/GenBank/DDBJ whole genome shotgun (WGS) entry which is preliminary data.</text>
</comment>
<dbReference type="AlphaFoldDB" id="A0AAD8E2K6"/>
<gene>
    <name evidence="1" type="ORF">L9F63_007798</name>
</gene>
<reference evidence="1" key="1">
    <citation type="journal article" date="2023" name="IScience">
        <title>Live-bearing cockroach genome reveals convergent evolutionary mechanisms linked to viviparity in insects and beyond.</title>
        <authorList>
            <person name="Fouks B."/>
            <person name="Harrison M.C."/>
            <person name="Mikhailova A.A."/>
            <person name="Marchal E."/>
            <person name="English S."/>
            <person name="Carruthers M."/>
            <person name="Jennings E.C."/>
            <person name="Chiamaka E.L."/>
            <person name="Frigard R.A."/>
            <person name="Pippel M."/>
            <person name="Attardo G.M."/>
            <person name="Benoit J.B."/>
            <person name="Bornberg-Bauer E."/>
            <person name="Tobe S.S."/>
        </authorList>
    </citation>
    <scope>NUCLEOTIDE SEQUENCE</scope>
    <source>
        <strain evidence="1">Stay&amp;Tobe</strain>
    </source>
</reference>
<dbReference type="Proteomes" id="UP001233999">
    <property type="component" value="Unassembled WGS sequence"/>
</dbReference>
<proteinExistence type="predicted"/>
<sequence length="87" mass="9384">FIPPLRVEKVSIMKSSLEVIGQGGCPYSWRGKVRPIYEPVSTLRATEQCLTLDPAAIGAIAGSSMVVHTKITTYLAKSKHGHESSSN</sequence>
<evidence type="ECO:0000313" key="1">
    <source>
        <dbReference type="EMBL" id="KAJ9575035.1"/>
    </source>
</evidence>
<evidence type="ECO:0000313" key="2">
    <source>
        <dbReference type="Proteomes" id="UP001233999"/>
    </source>
</evidence>